<dbReference type="PANTHER" id="PTHR37835:SF1">
    <property type="entry name" value="ALPHA-CLOSTRIPAIN"/>
    <property type="match status" value="1"/>
</dbReference>
<keyword evidence="2" id="KW-1185">Reference proteome</keyword>
<dbReference type="PROSITE" id="PS51257">
    <property type="entry name" value="PROKAR_LIPOPROTEIN"/>
    <property type="match status" value="1"/>
</dbReference>
<dbReference type="Gene3D" id="3.40.50.11970">
    <property type="match status" value="1"/>
</dbReference>
<evidence type="ECO:0000313" key="1">
    <source>
        <dbReference type="EMBL" id="TCS90326.1"/>
    </source>
</evidence>
<protein>
    <submittedName>
        <fullName evidence="1">Cysteine peptidase C11 family protein</fullName>
    </submittedName>
</protein>
<comment type="caution">
    <text evidence="1">The sequence shown here is derived from an EMBL/GenBank/DDBJ whole genome shotgun (WGS) entry which is preliminary data.</text>
</comment>
<dbReference type="PANTHER" id="PTHR37835">
    <property type="entry name" value="ALPHA-CLOSTRIPAIN"/>
    <property type="match status" value="1"/>
</dbReference>
<gene>
    <name evidence="1" type="ORF">EDD80_101526</name>
</gene>
<dbReference type="AlphaFoldDB" id="A0A4R3KZ41"/>
<dbReference type="Pfam" id="PF03415">
    <property type="entry name" value="Peptidase_C11"/>
    <property type="match status" value="1"/>
</dbReference>
<dbReference type="Proteomes" id="UP000295807">
    <property type="component" value="Unassembled WGS sequence"/>
</dbReference>
<evidence type="ECO:0000313" key="2">
    <source>
        <dbReference type="Proteomes" id="UP000295807"/>
    </source>
</evidence>
<name>A0A4R3KZ41_9SPHI</name>
<accession>A0A4R3KZ41</accession>
<dbReference type="OrthoDB" id="5507507at2"/>
<dbReference type="RefSeq" id="WP_132127763.1">
    <property type="nucleotide sequence ID" value="NZ_CP042432.1"/>
</dbReference>
<proteinExistence type="predicted"/>
<reference evidence="1 2" key="1">
    <citation type="submission" date="2019-03" db="EMBL/GenBank/DDBJ databases">
        <title>Genomic Encyclopedia of Type Strains, Phase IV (KMG-IV): sequencing the most valuable type-strain genomes for metagenomic binning, comparative biology and taxonomic classification.</title>
        <authorList>
            <person name="Goeker M."/>
        </authorList>
    </citation>
    <scope>NUCLEOTIDE SEQUENCE [LARGE SCALE GENOMIC DNA]</scope>
    <source>
        <strain evidence="1 2">DSM 21100</strain>
    </source>
</reference>
<dbReference type="InterPro" id="IPR005077">
    <property type="entry name" value="Peptidase_C11"/>
</dbReference>
<organism evidence="1 2">
    <name type="scientific">Anseongella ginsenosidimutans</name>
    <dbReference type="NCBI Taxonomy" id="496056"/>
    <lineage>
        <taxon>Bacteria</taxon>
        <taxon>Pseudomonadati</taxon>
        <taxon>Bacteroidota</taxon>
        <taxon>Sphingobacteriia</taxon>
        <taxon>Sphingobacteriales</taxon>
        <taxon>Sphingobacteriaceae</taxon>
        <taxon>Anseongella</taxon>
    </lineage>
</organism>
<dbReference type="EMBL" id="SMAD01000001">
    <property type="protein sequence ID" value="TCS90326.1"/>
    <property type="molecule type" value="Genomic_DNA"/>
</dbReference>
<sequence>MPRNLLIPLFISAVFLISTSCKESEPLDAVLPETTVIVYMAADNNLEEYALNNINQMEAAMTGDDKNLLVYLTTSGELPRVLKITHDTSPEITSEAVINYPAQNSSSPAVMTKVLEDIREAYPSASFGLILWSHATSWMPPGSSPSTLSFGDDGGEQMDIKDLKKALPGSYDYIVFDACSMASVEVLYELRNKTNYILASPTETIASGMPYHQVMPHFFEGSKGLQKVAGKYVEYYKQQDGLFRSATISLIDTRQLAELAAASKAVLENADFTHHDYNRENIQRLDFETRPATEGYDFLDFFQKNLPSSGLQPLEQQLEETVLFKQHTEEFLGKPIATFCGLSCYIPHAGDDLINNYYKTLEWSQASGFNLLIK</sequence>